<dbReference type="OMA" id="INMLHGF"/>
<organism evidence="3 4">
    <name type="scientific">Tetranychus urticae</name>
    <name type="common">Two-spotted spider mite</name>
    <dbReference type="NCBI Taxonomy" id="32264"/>
    <lineage>
        <taxon>Eukaryota</taxon>
        <taxon>Metazoa</taxon>
        <taxon>Ecdysozoa</taxon>
        <taxon>Arthropoda</taxon>
        <taxon>Chelicerata</taxon>
        <taxon>Arachnida</taxon>
        <taxon>Acari</taxon>
        <taxon>Acariformes</taxon>
        <taxon>Trombidiformes</taxon>
        <taxon>Prostigmata</taxon>
        <taxon>Eleutherengona</taxon>
        <taxon>Raphignathae</taxon>
        <taxon>Tetranychoidea</taxon>
        <taxon>Tetranychidae</taxon>
        <taxon>Tetranychus</taxon>
    </lineage>
</organism>
<dbReference type="Pfam" id="PF10044">
    <property type="entry name" value="LIN52"/>
    <property type="match status" value="1"/>
</dbReference>
<name>T1L098_TETUR</name>
<dbReference type="EMBL" id="CAEY01000763">
    <property type="status" value="NOT_ANNOTATED_CDS"/>
    <property type="molecule type" value="Genomic_DNA"/>
</dbReference>
<dbReference type="GO" id="GO:0070176">
    <property type="term" value="C:DRM complex"/>
    <property type="evidence" value="ECO:0007669"/>
    <property type="project" value="InterPro"/>
</dbReference>
<proteinExistence type="inferred from homology"/>
<dbReference type="AlphaFoldDB" id="T1L098"/>
<sequence>MSINMSGTVVVPRNFRMLEDIEQGQKSGNDGAMSHQDDSDINLTQWTGMIQEFEKSLFSEERLDASSPDLWPEQIPGITDFLARSSPINTEMFNNETLVGEKPETPEWLADLDQDDINMLHGFGSLTTFALLDRVKELQDLSFQLGLEESREMTRGRLLGVLSSENNPPSTSSGQVYSRD</sequence>
<evidence type="ECO:0000256" key="2">
    <source>
        <dbReference type="SAM" id="MobiDB-lite"/>
    </source>
</evidence>
<reference evidence="4" key="1">
    <citation type="submission" date="2011-08" db="EMBL/GenBank/DDBJ databases">
        <authorList>
            <person name="Rombauts S."/>
        </authorList>
    </citation>
    <scope>NUCLEOTIDE SEQUENCE</scope>
    <source>
        <strain evidence="4">London</strain>
    </source>
</reference>
<dbReference type="OrthoDB" id="5834362at2759"/>
<dbReference type="HOGENOM" id="CLU_1498189_0_0_1"/>
<dbReference type="InterPro" id="IPR016135">
    <property type="entry name" value="UBQ-conjugating_enzyme/RWD"/>
</dbReference>
<dbReference type="Proteomes" id="UP000015104">
    <property type="component" value="Unassembled WGS sequence"/>
</dbReference>
<protein>
    <recommendedName>
        <fullName evidence="5">Protein lin-52 homolog</fullName>
    </recommendedName>
</protein>
<evidence type="ECO:0000256" key="1">
    <source>
        <dbReference type="ARBA" id="ARBA00005456"/>
    </source>
</evidence>
<keyword evidence="4" id="KW-1185">Reference proteome</keyword>
<feature type="compositionally biased region" description="Polar residues" evidence="2">
    <location>
        <begin position="163"/>
        <end position="180"/>
    </location>
</feature>
<dbReference type="STRING" id="32264.T1L098"/>
<dbReference type="Gene3D" id="3.10.110.10">
    <property type="entry name" value="Ubiquitin Conjugating Enzyme"/>
    <property type="match status" value="1"/>
</dbReference>
<feature type="region of interest" description="Disordered" evidence="2">
    <location>
        <begin position="161"/>
        <end position="180"/>
    </location>
</feature>
<dbReference type="KEGG" id="tut:107369000"/>
<accession>T1L098</accession>
<dbReference type="InterPro" id="IPR018737">
    <property type="entry name" value="DREAM_LIN52"/>
</dbReference>
<dbReference type="EnsemblMetazoa" id="tetur29g01720.1">
    <property type="protein sequence ID" value="tetur29g01720.1"/>
    <property type="gene ID" value="tetur29g01720"/>
</dbReference>
<reference evidence="3" key="2">
    <citation type="submission" date="2015-06" db="UniProtKB">
        <authorList>
            <consortium name="EnsemblMetazoa"/>
        </authorList>
    </citation>
    <scope>IDENTIFICATION</scope>
</reference>
<gene>
    <name evidence="3" type="primary">107369000</name>
</gene>
<dbReference type="eggNOG" id="KOG4402">
    <property type="taxonomic scope" value="Eukaryota"/>
</dbReference>
<evidence type="ECO:0000313" key="3">
    <source>
        <dbReference type="EnsemblMetazoa" id="tetur29g01720.1"/>
    </source>
</evidence>
<dbReference type="GO" id="GO:0006355">
    <property type="term" value="P:regulation of DNA-templated transcription"/>
    <property type="evidence" value="ECO:0007669"/>
    <property type="project" value="InterPro"/>
</dbReference>
<dbReference type="PANTHER" id="PTHR31489:SF2">
    <property type="entry name" value="PROTEIN LIN-52 HOMOLOG"/>
    <property type="match status" value="1"/>
</dbReference>
<dbReference type="PANTHER" id="PTHR31489">
    <property type="entry name" value="LIN52 FAMILY MEMBER"/>
    <property type="match status" value="1"/>
</dbReference>
<evidence type="ECO:0008006" key="5">
    <source>
        <dbReference type="Google" id="ProtNLM"/>
    </source>
</evidence>
<comment type="similarity">
    <text evidence="1">Belongs to the lin-52 family.</text>
</comment>
<evidence type="ECO:0000313" key="4">
    <source>
        <dbReference type="Proteomes" id="UP000015104"/>
    </source>
</evidence>